<keyword evidence="1" id="KW-1133">Transmembrane helix</keyword>
<proteinExistence type="predicted"/>
<dbReference type="EMBL" id="QJNU01000004">
    <property type="protein sequence ID" value="RYP11219.1"/>
    <property type="molecule type" value="Genomic_DNA"/>
</dbReference>
<comment type="caution">
    <text evidence="2">The sequence shown here is derived from an EMBL/GenBank/DDBJ whole genome shotgun (WGS) entry which is preliminary data.</text>
</comment>
<organism evidence="2 3">
    <name type="scientific">Monosporascus ibericus</name>
    <dbReference type="NCBI Taxonomy" id="155417"/>
    <lineage>
        <taxon>Eukaryota</taxon>
        <taxon>Fungi</taxon>
        <taxon>Dikarya</taxon>
        <taxon>Ascomycota</taxon>
        <taxon>Pezizomycotina</taxon>
        <taxon>Sordariomycetes</taxon>
        <taxon>Xylariomycetidae</taxon>
        <taxon>Xylariales</taxon>
        <taxon>Xylariales incertae sedis</taxon>
        <taxon>Monosporascus</taxon>
    </lineage>
</organism>
<dbReference type="AlphaFoldDB" id="A0A4V1XCX0"/>
<keyword evidence="1" id="KW-0812">Transmembrane</keyword>
<dbReference type="STRING" id="155417.A0A4V1XCX0"/>
<evidence type="ECO:0000313" key="3">
    <source>
        <dbReference type="Proteomes" id="UP000293360"/>
    </source>
</evidence>
<name>A0A4V1XCX0_9PEZI</name>
<keyword evidence="1" id="KW-0472">Membrane</keyword>
<keyword evidence="3" id="KW-1185">Reference proteome</keyword>
<feature type="transmembrane region" description="Helical" evidence="1">
    <location>
        <begin position="161"/>
        <end position="180"/>
    </location>
</feature>
<gene>
    <name evidence="2" type="ORF">DL764_000175</name>
</gene>
<dbReference type="OrthoDB" id="5204190at2759"/>
<evidence type="ECO:0000256" key="1">
    <source>
        <dbReference type="SAM" id="Phobius"/>
    </source>
</evidence>
<feature type="transmembrane region" description="Helical" evidence="1">
    <location>
        <begin position="82"/>
        <end position="105"/>
    </location>
</feature>
<evidence type="ECO:0000313" key="2">
    <source>
        <dbReference type="EMBL" id="RYP11219.1"/>
    </source>
</evidence>
<reference evidence="2 3" key="1">
    <citation type="submission" date="2018-06" db="EMBL/GenBank/DDBJ databases">
        <title>Complete Genomes of Monosporascus.</title>
        <authorList>
            <person name="Robinson A.J."/>
            <person name="Natvig D.O."/>
        </authorList>
    </citation>
    <scope>NUCLEOTIDE SEQUENCE [LARGE SCALE GENOMIC DNA]</scope>
    <source>
        <strain evidence="2 3">CBS 110550</strain>
    </source>
</reference>
<protein>
    <submittedName>
        <fullName evidence="2">Uncharacterized protein</fullName>
    </submittedName>
</protein>
<sequence length="194" mass="21201">MVNVALGYSVGDWVAENLGIIRPFQLAPVSVSVSCLYCLLCIPYIDPNTISRKKREIESKGATAFLGPLRSMAPQRLRLQDVLLMAVNGLIHGVFLMFIFPQIIWFRTSSEPVVLQPSPESPIPTHPQDFDPVPATVAGAEPMIPPDPVAEVEGGAFGSFFLRWSLVLDGLVIALAAFATRGWHIYLGKLRSGE</sequence>
<dbReference type="Proteomes" id="UP000293360">
    <property type="component" value="Unassembled WGS sequence"/>
</dbReference>
<accession>A0A4V1XCX0</accession>
<feature type="transmembrane region" description="Helical" evidence="1">
    <location>
        <begin position="26"/>
        <end position="45"/>
    </location>
</feature>